<keyword evidence="3" id="KW-1185">Reference proteome</keyword>
<accession>A0AAV4CJX0</accession>
<feature type="compositionally biased region" description="Polar residues" evidence="1">
    <location>
        <begin position="78"/>
        <end position="104"/>
    </location>
</feature>
<evidence type="ECO:0000313" key="3">
    <source>
        <dbReference type="Proteomes" id="UP000735302"/>
    </source>
</evidence>
<gene>
    <name evidence="2" type="ORF">PoB_005969500</name>
</gene>
<protein>
    <submittedName>
        <fullName evidence="2">Uncharacterized protein</fullName>
    </submittedName>
</protein>
<reference evidence="2 3" key="1">
    <citation type="journal article" date="2021" name="Elife">
        <title>Chloroplast acquisition without the gene transfer in kleptoplastic sea slugs, Plakobranchus ocellatus.</title>
        <authorList>
            <person name="Maeda T."/>
            <person name="Takahashi S."/>
            <person name="Yoshida T."/>
            <person name="Shimamura S."/>
            <person name="Takaki Y."/>
            <person name="Nagai Y."/>
            <person name="Toyoda A."/>
            <person name="Suzuki Y."/>
            <person name="Arimoto A."/>
            <person name="Ishii H."/>
            <person name="Satoh N."/>
            <person name="Nishiyama T."/>
            <person name="Hasebe M."/>
            <person name="Maruyama T."/>
            <person name="Minagawa J."/>
            <person name="Obokata J."/>
            <person name="Shigenobu S."/>
        </authorList>
    </citation>
    <scope>NUCLEOTIDE SEQUENCE [LARGE SCALE GENOMIC DNA]</scope>
</reference>
<dbReference type="AlphaFoldDB" id="A0AAV4CJX0"/>
<name>A0AAV4CJX0_9GAST</name>
<dbReference type="EMBL" id="BLXT01006765">
    <property type="protein sequence ID" value="GFO33190.1"/>
    <property type="molecule type" value="Genomic_DNA"/>
</dbReference>
<evidence type="ECO:0000313" key="2">
    <source>
        <dbReference type="EMBL" id="GFO33190.1"/>
    </source>
</evidence>
<feature type="compositionally biased region" description="Low complexity" evidence="1">
    <location>
        <begin position="64"/>
        <end position="77"/>
    </location>
</feature>
<dbReference type="Proteomes" id="UP000735302">
    <property type="component" value="Unassembled WGS sequence"/>
</dbReference>
<comment type="caution">
    <text evidence="2">The sequence shown here is derived from an EMBL/GenBank/DDBJ whole genome shotgun (WGS) entry which is preliminary data.</text>
</comment>
<feature type="region of interest" description="Disordered" evidence="1">
    <location>
        <begin position="49"/>
        <end position="110"/>
    </location>
</feature>
<sequence>MKQCTPPSKSELVVNQTWRGRGRCWNGARIFCPTVQVGGDPGISEAQRLASTTKHKQKVRENGQSSSPLSAQLASTTNNKQMNFSSVQKLGKYESSSASPASQTGRHKIF</sequence>
<proteinExistence type="predicted"/>
<organism evidence="2 3">
    <name type="scientific">Plakobranchus ocellatus</name>
    <dbReference type="NCBI Taxonomy" id="259542"/>
    <lineage>
        <taxon>Eukaryota</taxon>
        <taxon>Metazoa</taxon>
        <taxon>Spiralia</taxon>
        <taxon>Lophotrochozoa</taxon>
        <taxon>Mollusca</taxon>
        <taxon>Gastropoda</taxon>
        <taxon>Heterobranchia</taxon>
        <taxon>Euthyneura</taxon>
        <taxon>Panpulmonata</taxon>
        <taxon>Sacoglossa</taxon>
        <taxon>Placobranchoidea</taxon>
        <taxon>Plakobranchidae</taxon>
        <taxon>Plakobranchus</taxon>
    </lineage>
</organism>
<evidence type="ECO:0000256" key="1">
    <source>
        <dbReference type="SAM" id="MobiDB-lite"/>
    </source>
</evidence>